<feature type="transmembrane region" description="Helical" evidence="1">
    <location>
        <begin position="14"/>
        <end position="35"/>
    </location>
</feature>
<feature type="domain" description="Amine oxidase" evidence="2">
    <location>
        <begin position="112"/>
        <end position="347"/>
    </location>
</feature>
<gene>
    <name evidence="3" type="ORF">PYX00_004100</name>
</gene>
<sequence>MGFVLLKKTLTQNIAVMATDILLIGTGITGALSAFHLKNSMPSVNISLWDEACGAGGRMSGSISPSDSNCAADIGAQYITTNMKTMTKYKDIYEPLIRDGIIEGLTVTVLGMKKFEDESIRHFVAPRGMNSIVKYFLKDVPSRDVRFNTRVIAIDEEGGKLTVESEEGFGSFHAVVSTMPVPQFLQLSGSVPRHAADLTDLQNVAYSSRFALVLFFAKDAQFPFPEWGCRYLDHPVFRYVSVDNVKRNRPEDPVSVMFHTSVKFGVENLEKTLPEMEKLLLGQARELFPDWPEPAAVKCHKWRFSQVVEPFPGKPGCLMLNPSPVLVLGGDAFSESNFDGCIHSSLKIVEALRESFP</sequence>
<dbReference type="AlphaFoldDB" id="A0AAW2I4B3"/>
<dbReference type="EMBL" id="JARGDH010000002">
    <property type="protein sequence ID" value="KAL0276543.1"/>
    <property type="molecule type" value="Genomic_DNA"/>
</dbReference>
<dbReference type="InterPro" id="IPR002937">
    <property type="entry name" value="Amino_oxidase"/>
</dbReference>
<dbReference type="GO" id="GO:0005576">
    <property type="term" value="C:extracellular region"/>
    <property type="evidence" value="ECO:0007669"/>
    <property type="project" value="TreeGrafter"/>
</dbReference>
<dbReference type="SUPFAM" id="SSF51905">
    <property type="entry name" value="FAD/NAD(P)-binding domain"/>
    <property type="match status" value="1"/>
</dbReference>
<name>A0AAW2I4B3_9NEOP</name>
<organism evidence="3">
    <name type="scientific">Menopon gallinae</name>
    <name type="common">poultry shaft louse</name>
    <dbReference type="NCBI Taxonomy" id="328185"/>
    <lineage>
        <taxon>Eukaryota</taxon>
        <taxon>Metazoa</taxon>
        <taxon>Ecdysozoa</taxon>
        <taxon>Arthropoda</taxon>
        <taxon>Hexapoda</taxon>
        <taxon>Insecta</taxon>
        <taxon>Pterygota</taxon>
        <taxon>Neoptera</taxon>
        <taxon>Paraneoptera</taxon>
        <taxon>Psocodea</taxon>
        <taxon>Troctomorpha</taxon>
        <taxon>Phthiraptera</taxon>
        <taxon>Amblycera</taxon>
        <taxon>Menoponidae</taxon>
        <taxon>Menopon</taxon>
    </lineage>
</organism>
<dbReference type="Pfam" id="PF13450">
    <property type="entry name" value="NAD_binding_8"/>
    <property type="match status" value="1"/>
</dbReference>
<accession>A0AAW2I4B3</accession>
<dbReference type="GO" id="GO:0016651">
    <property type="term" value="F:oxidoreductase activity, acting on NAD(P)H"/>
    <property type="evidence" value="ECO:0007669"/>
    <property type="project" value="InterPro"/>
</dbReference>
<keyword evidence="1" id="KW-0472">Membrane</keyword>
<evidence type="ECO:0000259" key="2">
    <source>
        <dbReference type="Pfam" id="PF01593"/>
    </source>
</evidence>
<dbReference type="InterPro" id="IPR036188">
    <property type="entry name" value="FAD/NAD-bd_sf"/>
</dbReference>
<dbReference type="Gene3D" id="3.90.660.10">
    <property type="match status" value="1"/>
</dbReference>
<keyword evidence="1" id="KW-1133">Transmembrane helix</keyword>
<proteinExistence type="predicted"/>
<dbReference type="Pfam" id="PF01593">
    <property type="entry name" value="Amino_oxidase"/>
    <property type="match status" value="1"/>
</dbReference>
<reference evidence="3" key="1">
    <citation type="journal article" date="2024" name="Gigascience">
        <title>Chromosome-level genome of the poultry shaft louse Menopon gallinae provides insight into the host-switching and adaptive evolution of parasitic lice.</title>
        <authorList>
            <person name="Xu Y."/>
            <person name="Ma L."/>
            <person name="Liu S."/>
            <person name="Liang Y."/>
            <person name="Liu Q."/>
            <person name="He Z."/>
            <person name="Tian L."/>
            <person name="Duan Y."/>
            <person name="Cai W."/>
            <person name="Li H."/>
            <person name="Song F."/>
        </authorList>
    </citation>
    <scope>NUCLEOTIDE SEQUENCE</scope>
    <source>
        <strain evidence="3">Cailab_2023a</strain>
    </source>
</reference>
<comment type="caution">
    <text evidence="3">The sequence shown here is derived from an EMBL/GenBank/DDBJ whole genome shotgun (WGS) entry which is preliminary data.</text>
</comment>
<dbReference type="Gene3D" id="3.50.50.60">
    <property type="entry name" value="FAD/NAD(P)-binding domain"/>
    <property type="match status" value="1"/>
</dbReference>
<evidence type="ECO:0000256" key="1">
    <source>
        <dbReference type="SAM" id="Phobius"/>
    </source>
</evidence>
<dbReference type="PANTHER" id="PTHR23357:SF1">
    <property type="entry name" value="RENALASE"/>
    <property type="match status" value="1"/>
</dbReference>
<dbReference type="PANTHER" id="PTHR23357">
    <property type="entry name" value="RENALASE"/>
    <property type="match status" value="1"/>
</dbReference>
<dbReference type="InterPro" id="IPR040174">
    <property type="entry name" value="RNLS"/>
</dbReference>
<evidence type="ECO:0000313" key="3">
    <source>
        <dbReference type="EMBL" id="KAL0276543.1"/>
    </source>
</evidence>
<protein>
    <recommendedName>
        <fullName evidence="2">Amine oxidase domain-containing protein</fullName>
    </recommendedName>
</protein>
<keyword evidence="1" id="KW-0812">Transmembrane</keyword>